<feature type="region of interest" description="Disordered" evidence="1">
    <location>
        <begin position="157"/>
        <end position="256"/>
    </location>
</feature>
<dbReference type="Proteomes" id="UP000799772">
    <property type="component" value="Unassembled WGS sequence"/>
</dbReference>
<sequence length="395" mass="46411">MGIHSGSYFRKPSVQRDPENLLQIRNPDRCDNWTCVGYAPSMKRRCRNPINQYNRSDARNILNELSALDPSASDVKPLLHRLAGKLLCLRYHQDQQSSVAMDWERKVESKFPAIHARGTKYPEPTSKSFGSRSKNECSPEIDADLFSEFMAWYAQRQKQSPSTSDAFAGTRTSPENRTSSAKMQYDPRGSEDMPKTQPESKQSSREEHTAEERTREEEENERARKEEARKEKARKEKAEEEKAKKQREQEEFNERARQRAERMRREREERLKHEQQEWEEAWERYLKAWDAFENEHDLSKRSKKCIPWPSKSGNSKDLTVDAIKEFYSKAPPYASDPNRVWKLMRIELRRWHTDHIAITLPSAEKDEELVSMFKMVTQVIIGLREKAGTERALNK</sequence>
<accession>A0A9P4ID78</accession>
<evidence type="ECO:0000256" key="1">
    <source>
        <dbReference type="SAM" id="MobiDB-lite"/>
    </source>
</evidence>
<evidence type="ECO:0000313" key="3">
    <source>
        <dbReference type="Proteomes" id="UP000799772"/>
    </source>
</evidence>
<dbReference type="AlphaFoldDB" id="A0A9P4ID78"/>
<organism evidence="2 3">
    <name type="scientific">Rhizodiscina lignyota</name>
    <dbReference type="NCBI Taxonomy" id="1504668"/>
    <lineage>
        <taxon>Eukaryota</taxon>
        <taxon>Fungi</taxon>
        <taxon>Dikarya</taxon>
        <taxon>Ascomycota</taxon>
        <taxon>Pezizomycotina</taxon>
        <taxon>Dothideomycetes</taxon>
        <taxon>Pleosporomycetidae</taxon>
        <taxon>Aulographales</taxon>
        <taxon>Rhizodiscinaceae</taxon>
        <taxon>Rhizodiscina</taxon>
    </lineage>
</organism>
<reference evidence="2" key="1">
    <citation type="journal article" date="2020" name="Stud. Mycol.">
        <title>101 Dothideomycetes genomes: a test case for predicting lifestyles and emergence of pathogens.</title>
        <authorList>
            <person name="Haridas S."/>
            <person name="Albert R."/>
            <person name="Binder M."/>
            <person name="Bloem J."/>
            <person name="Labutti K."/>
            <person name="Salamov A."/>
            <person name="Andreopoulos B."/>
            <person name="Baker S."/>
            <person name="Barry K."/>
            <person name="Bills G."/>
            <person name="Bluhm B."/>
            <person name="Cannon C."/>
            <person name="Castanera R."/>
            <person name="Culley D."/>
            <person name="Daum C."/>
            <person name="Ezra D."/>
            <person name="Gonzalez J."/>
            <person name="Henrissat B."/>
            <person name="Kuo A."/>
            <person name="Liang C."/>
            <person name="Lipzen A."/>
            <person name="Lutzoni F."/>
            <person name="Magnuson J."/>
            <person name="Mondo S."/>
            <person name="Nolan M."/>
            <person name="Ohm R."/>
            <person name="Pangilinan J."/>
            <person name="Park H.-J."/>
            <person name="Ramirez L."/>
            <person name="Alfaro M."/>
            <person name="Sun H."/>
            <person name="Tritt A."/>
            <person name="Yoshinaga Y."/>
            <person name="Zwiers L.-H."/>
            <person name="Turgeon B."/>
            <person name="Goodwin S."/>
            <person name="Spatafora J."/>
            <person name="Crous P."/>
            <person name="Grigoriev I."/>
        </authorList>
    </citation>
    <scope>NUCLEOTIDE SEQUENCE</scope>
    <source>
        <strain evidence="2">CBS 133067</strain>
    </source>
</reference>
<comment type="caution">
    <text evidence="2">The sequence shown here is derived from an EMBL/GenBank/DDBJ whole genome shotgun (WGS) entry which is preliminary data.</text>
</comment>
<feature type="region of interest" description="Disordered" evidence="1">
    <location>
        <begin position="115"/>
        <end position="137"/>
    </location>
</feature>
<evidence type="ECO:0000313" key="2">
    <source>
        <dbReference type="EMBL" id="KAF2097507.1"/>
    </source>
</evidence>
<feature type="compositionally biased region" description="Polar residues" evidence="1">
    <location>
        <begin position="157"/>
        <end position="182"/>
    </location>
</feature>
<name>A0A9P4ID78_9PEZI</name>
<dbReference type="OrthoDB" id="8062037at2759"/>
<proteinExistence type="predicted"/>
<protein>
    <submittedName>
        <fullName evidence="2">Uncharacterized protein</fullName>
    </submittedName>
</protein>
<gene>
    <name evidence="2" type="ORF">NA57DRAFT_77764</name>
</gene>
<keyword evidence="3" id="KW-1185">Reference proteome</keyword>
<feature type="compositionally biased region" description="Basic and acidic residues" evidence="1">
    <location>
        <begin position="202"/>
        <end position="256"/>
    </location>
</feature>
<dbReference type="EMBL" id="ML978128">
    <property type="protein sequence ID" value="KAF2097507.1"/>
    <property type="molecule type" value="Genomic_DNA"/>
</dbReference>